<dbReference type="SUPFAM" id="SSF52980">
    <property type="entry name" value="Restriction endonuclease-like"/>
    <property type="match status" value="1"/>
</dbReference>
<dbReference type="InterPro" id="IPR008538">
    <property type="entry name" value="Uma2"/>
</dbReference>
<gene>
    <name evidence="2" type="ORF">HGMM_F09D09C04</name>
</gene>
<evidence type="ECO:0000313" key="2">
    <source>
        <dbReference type="EMBL" id="BAL53810.1"/>
    </source>
</evidence>
<reference evidence="2" key="2">
    <citation type="journal article" date="2012" name="PLoS ONE">
        <title>A Deeply Branching Thermophilic Bacterium with an Ancient Acetyl-CoA Pathway Dominates a Subsurface Ecosystem.</title>
        <authorList>
            <person name="Takami H."/>
            <person name="Noguchi H."/>
            <person name="Takaki Y."/>
            <person name="Uchiyama I."/>
            <person name="Toyoda A."/>
            <person name="Nishi S."/>
            <person name="Chee G.-J."/>
            <person name="Arai W."/>
            <person name="Nunoura T."/>
            <person name="Itoh T."/>
            <person name="Hattori M."/>
            <person name="Takai K."/>
        </authorList>
    </citation>
    <scope>NUCLEOTIDE SEQUENCE</scope>
</reference>
<dbReference type="InterPro" id="IPR011335">
    <property type="entry name" value="Restrct_endonuc-II-like"/>
</dbReference>
<dbReference type="PANTHER" id="PTHR34107:SF4">
    <property type="entry name" value="SLL1222 PROTEIN"/>
    <property type="match status" value="1"/>
</dbReference>
<sequence>MSVGTKRLAVDAGREVVGDGVGMGEGMTVEEFLALSQREEYADKRLELDEGRLIIMPPAGDLHGTGCWLVTRALTRYIEASGVGRLAINDPGLILGRNPDTVRAPDVAYYRENVSWEAIPRGLAERLPQLVVEVVSPTDRPNEVVRKVQQYLRAGIAMVWVVDPEDRTVGVYRRGREPQVLGEGEVLSGEEVLPGFSMAVAELFRLPGTVQETKEQEEVRR</sequence>
<name>H5SCC4_9BACT</name>
<dbReference type="AlphaFoldDB" id="H5SCC4"/>
<feature type="domain" description="Putative restriction endonuclease" evidence="1">
    <location>
        <begin position="29"/>
        <end position="201"/>
    </location>
</feature>
<organism evidence="2">
    <name type="scientific">uncultured Planctomycetota bacterium</name>
    <dbReference type="NCBI Taxonomy" id="120965"/>
    <lineage>
        <taxon>Bacteria</taxon>
        <taxon>Pseudomonadati</taxon>
        <taxon>Planctomycetota</taxon>
        <taxon>environmental samples</taxon>
    </lineage>
</organism>
<accession>H5SCC4</accession>
<evidence type="ECO:0000259" key="1">
    <source>
        <dbReference type="Pfam" id="PF05685"/>
    </source>
</evidence>
<dbReference type="Pfam" id="PF05685">
    <property type="entry name" value="Uma2"/>
    <property type="match status" value="1"/>
</dbReference>
<dbReference type="Gene3D" id="3.90.1570.10">
    <property type="entry name" value="tt1808, chain A"/>
    <property type="match status" value="1"/>
</dbReference>
<dbReference type="InterPro" id="IPR012296">
    <property type="entry name" value="Nuclease_put_TT1808"/>
</dbReference>
<proteinExistence type="predicted"/>
<reference evidence="2" key="1">
    <citation type="journal article" date="2005" name="Environ. Microbiol.">
        <title>Genetic and functional properties of uncultivated thermophilic crenarchaeotes from a subsurface gold mine as revealed by analysis of genome fragments.</title>
        <authorList>
            <person name="Nunoura T."/>
            <person name="Hirayama H."/>
            <person name="Takami H."/>
            <person name="Oida H."/>
            <person name="Nishi S."/>
            <person name="Shimamura S."/>
            <person name="Suzuki Y."/>
            <person name="Inagaki F."/>
            <person name="Takai K."/>
            <person name="Nealson K.H."/>
            <person name="Horikoshi K."/>
        </authorList>
    </citation>
    <scope>NUCLEOTIDE SEQUENCE</scope>
</reference>
<dbReference type="CDD" id="cd06260">
    <property type="entry name" value="DUF820-like"/>
    <property type="match status" value="1"/>
</dbReference>
<dbReference type="EMBL" id="AP011668">
    <property type="protein sequence ID" value="BAL53810.1"/>
    <property type="molecule type" value="Genomic_DNA"/>
</dbReference>
<protein>
    <submittedName>
        <fullName evidence="2">Hypothetical conserved protein</fullName>
    </submittedName>
</protein>
<dbReference type="PANTHER" id="PTHR34107">
    <property type="entry name" value="SLL0198 PROTEIN-RELATED"/>
    <property type="match status" value="1"/>
</dbReference>